<keyword evidence="1" id="KW-0812">Transmembrane</keyword>
<feature type="transmembrane region" description="Helical" evidence="1">
    <location>
        <begin position="97"/>
        <end position="126"/>
    </location>
</feature>
<accession>W5TFK9</accession>
<keyword evidence="1" id="KW-0472">Membrane</keyword>
<gene>
    <name evidence="2" type="ORF">NONO_c31320</name>
</gene>
<feature type="transmembrane region" description="Helical" evidence="1">
    <location>
        <begin position="395"/>
        <end position="419"/>
    </location>
</feature>
<feature type="transmembrane region" description="Helical" evidence="1">
    <location>
        <begin position="296"/>
        <end position="315"/>
    </location>
</feature>
<evidence type="ECO:0000313" key="2">
    <source>
        <dbReference type="EMBL" id="AHH17919.1"/>
    </source>
</evidence>
<dbReference type="EMBL" id="CP006850">
    <property type="protein sequence ID" value="AHH17919.1"/>
    <property type="molecule type" value="Genomic_DNA"/>
</dbReference>
<dbReference type="STRING" id="1415166.NONO_c31320"/>
<protein>
    <recommendedName>
        <fullName evidence="4">ABC-2 type transport system permease protein</fullName>
    </recommendedName>
</protein>
<name>W5TFK9_9NOCA</name>
<dbReference type="eggNOG" id="ENOG502Z89R">
    <property type="taxonomic scope" value="Bacteria"/>
</dbReference>
<evidence type="ECO:0000313" key="3">
    <source>
        <dbReference type="Proteomes" id="UP000019150"/>
    </source>
</evidence>
<feature type="transmembrane region" description="Helical" evidence="1">
    <location>
        <begin position="58"/>
        <end position="76"/>
    </location>
</feature>
<feature type="transmembrane region" description="Helical" evidence="1">
    <location>
        <begin position="439"/>
        <end position="460"/>
    </location>
</feature>
<feature type="transmembrane region" description="Helical" evidence="1">
    <location>
        <begin position="368"/>
        <end position="389"/>
    </location>
</feature>
<keyword evidence="1" id="KW-1133">Transmembrane helix</keyword>
<dbReference type="KEGG" id="nno:NONO_c31320"/>
<dbReference type="AlphaFoldDB" id="W5TFK9"/>
<reference evidence="2 3" key="1">
    <citation type="journal article" date="2014" name="Appl. Environ. Microbiol.">
        <title>Insights into the Microbial Degradation of Rubber and Gutta-Percha by Analysis of the Complete Genome of Nocardia nova SH22a.</title>
        <authorList>
            <person name="Luo Q."/>
            <person name="Hiessl S."/>
            <person name="Poehlein A."/>
            <person name="Daniel R."/>
            <person name="Steinbuchel A."/>
        </authorList>
    </citation>
    <scope>NUCLEOTIDE SEQUENCE [LARGE SCALE GENOMIC DNA]</scope>
    <source>
        <strain evidence="2">SH22a</strain>
    </source>
</reference>
<evidence type="ECO:0000256" key="1">
    <source>
        <dbReference type="SAM" id="Phobius"/>
    </source>
</evidence>
<sequence length="513" mass="52454">MVHILIRMRAAALAHASTSRFGALSLIVGALVGLTIALSTFVLGFGETTTDTGGASRLALVTLTWVAGRIGFAAFSGGDPAVPIDLFRLVPVPQRRLARALLAIGFADPALLFMALAFGSTIVFGFRHGPAAGLTAAAGSVALLAAVSMLSTIVGALTPTGSRRRQDAGALLAALLISVVAVAGTLIGPLLSHLGSGQQPALGTTLRVLPTGWVAEATLLATRGDPAALLPLAALAIACALLAAWWPRILADRLVSGGSARRRSSDGNRRRLLPASAVGAVTGREVRAWIRDPNRAGFLLIAFIVGIGVCVVPLLSHGTTLLLPFAGLGTVVIAAAVSGNSFGFDGPCLALVLGVPGAERAEIRGRQLAWFLLVGPYSIGLAVAGLLVAGQRFAWPWVFGLLPAFLGGAVGLFPLISLIAVQPLDDNGTPGPTWVVKTYLTLLLTLASGLPAIGFLVAGALTDDTWIGWLAVPVGIVSGACCAIWLGRAAVARLRQRGAAIFEQLASAPAGRK</sequence>
<evidence type="ECO:0008006" key="4">
    <source>
        <dbReference type="Google" id="ProtNLM"/>
    </source>
</evidence>
<dbReference type="OrthoDB" id="2955510at2"/>
<feature type="transmembrane region" description="Helical" evidence="1">
    <location>
        <begin position="228"/>
        <end position="246"/>
    </location>
</feature>
<proteinExistence type="predicted"/>
<organism evidence="2 3">
    <name type="scientific">Nocardia nova SH22a</name>
    <dbReference type="NCBI Taxonomy" id="1415166"/>
    <lineage>
        <taxon>Bacteria</taxon>
        <taxon>Bacillati</taxon>
        <taxon>Actinomycetota</taxon>
        <taxon>Actinomycetes</taxon>
        <taxon>Mycobacteriales</taxon>
        <taxon>Nocardiaceae</taxon>
        <taxon>Nocardia</taxon>
    </lineage>
</organism>
<dbReference type="RefSeq" id="WP_025349367.1">
    <property type="nucleotide sequence ID" value="NZ_CP006850.1"/>
</dbReference>
<feature type="transmembrane region" description="Helical" evidence="1">
    <location>
        <begin position="169"/>
        <end position="191"/>
    </location>
</feature>
<feature type="transmembrane region" description="Helical" evidence="1">
    <location>
        <begin position="466"/>
        <end position="487"/>
    </location>
</feature>
<feature type="transmembrane region" description="Helical" evidence="1">
    <location>
        <begin position="132"/>
        <end position="157"/>
    </location>
</feature>
<keyword evidence="3" id="KW-1185">Reference proteome</keyword>
<dbReference type="HOGENOM" id="CLU_025319_0_0_11"/>
<dbReference type="Proteomes" id="UP000019150">
    <property type="component" value="Chromosome"/>
</dbReference>
<feature type="transmembrane region" description="Helical" evidence="1">
    <location>
        <begin position="21"/>
        <end position="46"/>
    </location>
</feature>
<dbReference type="PATRIC" id="fig|1415166.3.peg.3212"/>